<accession>A0A1X7IC89</accession>
<dbReference type="STRING" id="1610489.SAMN06295981_0640"/>
<evidence type="ECO:0000313" key="1">
    <source>
        <dbReference type="EMBL" id="SMG12138.1"/>
    </source>
</evidence>
<name>A0A1X7IC89_9CORY</name>
<evidence type="ECO:0008006" key="3">
    <source>
        <dbReference type="Google" id="ProtNLM"/>
    </source>
</evidence>
<dbReference type="AlphaFoldDB" id="A0A1X7IC89"/>
<dbReference type="RefSeq" id="WP_085548766.1">
    <property type="nucleotide sequence ID" value="NZ_FXAR01000001.1"/>
</dbReference>
<proteinExistence type="predicted"/>
<keyword evidence="2" id="KW-1185">Reference proteome</keyword>
<dbReference type="OrthoDB" id="3268175at2"/>
<protein>
    <recommendedName>
        <fullName evidence="3">DUF4192 domain-containing protein</fullName>
    </recommendedName>
</protein>
<organism evidence="1 2">
    <name type="scientific">Corynebacterium pollutisoli</name>
    <dbReference type="NCBI Taxonomy" id="1610489"/>
    <lineage>
        <taxon>Bacteria</taxon>
        <taxon>Bacillati</taxon>
        <taxon>Actinomycetota</taxon>
        <taxon>Actinomycetes</taxon>
        <taxon>Mycobacteriales</taxon>
        <taxon>Corynebacteriaceae</taxon>
        <taxon>Corynebacterium</taxon>
    </lineage>
</organism>
<dbReference type="EMBL" id="FXAR01000001">
    <property type="protein sequence ID" value="SMG12138.1"/>
    <property type="molecule type" value="Genomic_DNA"/>
</dbReference>
<dbReference type="InterPro" id="IPR025447">
    <property type="entry name" value="DUF4192"/>
</dbReference>
<reference evidence="2" key="1">
    <citation type="submission" date="2017-04" db="EMBL/GenBank/DDBJ databases">
        <authorList>
            <person name="Varghese N."/>
            <person name="Submissions S."/>
        </authorList>
    </citation>
    <scope>NUCLEOTIDE SEQUENCE [LARGE SCALE GENOMIC DNA]</scope>
    <source>
        <strain evidence="2">VDS</strain>
    </source>
</reference>
<sequence length="356" mass="38896">MTTATSALTTPGQIAANLPGILGFYPHDSLVLVTFTSTSPTDCYSLGPVLRIDLDDLRMLPELAQVVEDIDPDMVFGFLVTTRPEEEINEIIDALVHMSHIGMLDLDLAWVVGEILTGEPVTIGYGSPRLLADLDPAWSRDVVAPVSGARAMEPLLAQGTLPDLTREEAQEHFRHGTPHHDADGCEQLTSFALGRARDLSPMDYPALAADLRLLIDEARDVPLDDLLAEEDVLLTTATLLGTLELRDLIIEDVLRAPETGGQLMLAVARTFTGVIRHNALCIHALCMVRLQLTMRTTHALLAALEEDPTHMLSRLLIAPAQCGKFEFMLASVREGSRIVRAQHGVEDPPRKWGWAG</sequence>
<dbReference type="Pfam" id="PF13830">
    <property type="entry name" value="DUF4192"/>
    <property type="match status" value="1"/>
</dbReference>
<evidence type="ECO:0000313" key="2">
    <source>
        <dbReference type="Proteomes" id="UP000193309"/>
    </source>
</evidence>
<gene>
    <name evidence="1" type="ORF">SAMN06295981_0640</name>
</gene>
<dbReference type="Proteomes" id="UP000193309">
    <property type="component" value="Unassembled WGS sequence"/>
</dbReference>